<dbReference type="GO" id="GO:0003677">
    <property type="term" value="F:DNA binding"/>
    <property type="evidence" value="ECO:0007669"/>
    <property type="project" value="InterPro"/>
</dbReference>
<reference evidence="1 2" key="1">
    <citation type="submission" date="2012-08" db="EMBL/GenBank/DDBJ databases">
        <title>Draft Genome Sequences of Lactobacillus equicursoris CIP 110162T, isolated from thoroughbred racehorse feces and Lactobacillus sp. CRBIP 24.137 isolated from urine of human.</title>
        <authorList>
            <person name="Cousin S."/>
            <person name="Loux V."/>
            <person name="Ma L."/>
            <person name="Creno S."/>
            <person name="Clermont D."/>
            <person name="Bizet C."/>
            <person name="Bouchier C."/>
        </authorList>
    </citation>
    <scope>NUCLEOTIDE SEQUENCE [LARGE SCALE GENOMIC DNA]</scope>
    <source>
        <strain evidence="1 2">66c</strain>
    </source>
</reference>
<dbReference type="OrthoDB" id="2315824at2"/>
<evidence type="ECO:0000313" key="2">
    <source>
        <dbReference type="Proteomes" id="UP000009325"/>
    </source>
</evidence>
<dbReference type="EMBL" id="CALZ01000018">
    <property type="protein sequence ID" value="CCK82892.1"/>
    <property type="molecule type" value="Genomic_DNA"/>
</dbReference>
<dbReference type="SUPFAM" id="SSF47413">
    <property type="entry name" value="lambda repressor-like DNA-binding domains"/>
    <property type="match status" value="1"/>
</dbReference>
<name>K0NDK4_9LACO</name>
<protein>
    <submittedName>
        <fullName evidence="1">XRE family transcriptional regulator</fullName>
    </submittedName>
</protein>
<proteinExistence type="predicted"/>
<dbReference type="Gene3D" id="1.10.260.40">
    <property type="entry name" value="lambda repressor-like DNA-binding domains"/>
    <property type="match status" value="1"/>
</dbReference>
<organism evidence="1 2">
    <name type="scientific">Lactobacillus equicursoris 66c</name>
    <dbReference type="NCBI Taxonomy" id="872326"/>
    <lineage>
        <taxon>Bacteria</taxon>
        <taxon>Bacillati</taxon>
        <taxon>Bacillota</taxon>
        <taxon>Bacilli</taxon>
        <taxon>Lactobacillales</taxon>
        <taxon>Lactobacillaceae</taxon>
        <taxon>Lactobacillus</taxon>
    </lineage>
</organism>
<gene>
    <name evidence="1" type="ORF">BN146_01155</name>
</gene>
<dbReference type="InterPro" id="IPR010982">
    <property type="entry name" value="Lambda_DNA-bd_dom_sf"/>
</dbReference>
<accession>K0NDK4</accession>
<sequence>MTIGEALEFERKKLNLTEKEMTNGIISIASYSRVERNLQDIKARDLFAILDANRISMVQFVHDLDIDLDEKDTEAGKWRYHLDCAFYENNIQNMEIINQVIQEKSKSKELKLSGNIVLAKLKNNLDCLSTVSMDELDVLCDSNWVKDRNLLKLFYDVMPILSMPYLSARIKEILTEYSGREKQIDPEYQYVLGMISISYARECSFRGDYRLMEEIFIFLDKLPRTPKLFLIKLLEKYYVAILLHDKAKSKHISKILRKLGYQKIATDIEV</sequence>
<dbReference type="Proteomes" id="UP000009325">
    <property type="component" value="Unassembled WGS sequence"/>
</dbReference>
<dbReference type="AlphaFoldDB" id="K0NDK4"/>
<dbReference type="RefSeq" id="WP_009557448.1">
    <property type="nucleotide sequence ID" value="NZ_CALZ01000018.1"/>
</dbReference>
<comment type="caution">
    <text evidence="1">The sequence shown here is derived from an EMBL/GenBank/DDBJ whole genome shotgun (WGS) entry which is preliminary data.</text>
</comment>
<evidence type="ECO:0000313" key="1">
    <source>
        <dbReference type="EMBL" id="CCK82892.1"/>
    </source>
</evidence>